<keyword evidence="7" id="KW-1185">Reference proteome</keyword>
<evidence type="ECO:0000259" key="5">
    <source>
        <dbReference type="Pfam" id="PF22020"/>
    </source>
</evidence>
<dbReference type="EC" id="2.1.1.171" evidence="6"/>
<dbReference type="Pfam" id="PF02926">
    <property type="entry name" value="THUMP"/>
    <property type="match status" value="1"/>
</dbReference>
<keyword evidence="1 6" id="KW-0489">Methyltransferase</keyword>
<organism evidence="6 7">
    <name type="scientific">Desulfurobacterium thermolithotrophum (strain DSM 11699 / BSA)</name>
    <dbReference type="NCBI Taxonomy" id="868864"/>
    <lineage>
        <taxon>Bacteria</taxon>
        <taxon>Pseudomonadati</taxon>
        <taxon>Aquificota</taxon>
        <taxon>Aquificia</taxon>
        <taxon>Desulfurobacteriales</taxon>
        <taxon>Desulfurobacteriaceae</taxon>
        <taxon>Desulfurobacterium</taxon>
    </lineage>
</organism>
<accession>F0S1M5</accession>
<dbReference type="GO" id="GO:0003723">
    <property type="term" value="F:RNA binding"/>
    <property type="evidence" value="ECO:0007669"/>
    <property type="project" value="InterPro"/>
</dbReference>
<dbReference type="STRING" id="868864.Dester_1397"/>
<dbReference type="PROSITE" id="PS00092">
    <property type="entry name" value="N6_MTASE"/>
    <property type="match status" value="1"/>
</dbReference>
<dbReference type="InterPro" id="IPR029063">
    <property type="entry name" value="SAM-dependent_MTases_sf"/>
</dbReference>
<reference evidence="6 7" key="1">
    <citation type="journal article" date="2011" name="Stand. Genomic Sci.">
        <title>Complete genome sequence of the thermophilic sulfur-reducer Desulfurobacterium thermolithotrophum type strain (BSA(T)) from a deep-sea hydrothermal vent.</title>
        <authorList>
            <person name="Goker M."/>
            <person name="Daligault H."/>
            <person name="Mwirichia R."/>
            <person name="Lapidus A."/>
            <person name="Lucas S."/>
            <person name="Deshpande S."/>
            <person name="Pagani I."/>
            <person name="Tapia R."/>
            <person name="Cheng J.F."/>
            <person name="Goodwin L."/>
            <person name="Pitluck S."/>
            <person name="Liolios K."/>
            <person name="Ivanova N."/>
            <person name="Mavromatis K."/>
            <person name="Mikhailova N."/>
            <person name="Pati A."/>
            <person name="Chen A."/>
            <person name="Palaniappan K."/>
            <person name="Han C."/>
            <person name="Land M."/>
            <person name="Hauser L."/>
            <person name="Pan C."/>
            <person name="Brambilla E.M."/>
            <person name="Rohde M."/>
            <person name="Spring S."/>
            <person name="Sikorski J."/>
            <person name="Wirth R."/>
            <person name="Detter J.C."/>
            <person name="Woyke T."/>
            <person name="Bristow J."/>
            <person name="Eisen J.A."/>
            <person name="Markowitz V."/>
            <person name="Hugenholtz P."/>
            <person name="Kyrpides N.C."/>
            <person name="Klenk H.P."/>
        </authorList>
    </citation>
    <scope>NUCLEOTIDE SEQUENCE [LARGE SCALE GENOMIC DNA]</scope>
    <source>
        <strain evidence="7">DSM 11699 / BSA</strain>
    </source>
</reference>
<reference evidence="7" key="2">
    <citation type="submission" date="2011-02" db="EMBL/GenBank/DDBJ databases">
        <title>The complete genome of Desulfurobacterium thermolithotrophum DSM 11699.</title>
        <authorList>
            <consortium name="US DOE Joint Genome Institute (JGI-PGF)"/>
            <person name="Lucas S."/>
            <person name="Copeland A."/>
            <person name="Lapidus A."/>
            <person name="Bruce D."/>
            <person name="Goodwin L."/>
            <person name="Pitluck S."/>
            <person name="Kyrpides N."/>
            <person name="Mavromatis K."/>
            <person name="Pagani I."/>
            <person name="Ivanova N."/>
            <person name="Mikhailova N."/>
            <person name="Daligault H."/>
            <person name="Detter J.C."/>
            <person name="Tapia R."/>
            <person name="Han C."/>
            <person name="Land M."/>
            <person name="Hauser L."/>
            <person name="Markowitz V."/>
            <person name="Cheng J.-F."/>
            <person name="Hugenholtz P."/>
            <person name="Woyke T."/>
            <person name="Wu D."/>
            <person name="Spring S."/>
            <person name="Brambilla E."/>
            <person name="Klenk H.-P."/>
            <person name="Eisen J.A."/>
        </authorList>
    </citation>
    <scope>NUCLEOTIDE SEQUENCE [LARGE SCALE GENOMIC DNA]</scope>
    <source>
        <strain evidence="7">DSM 11699 / BSA</strain>
    </source>
</reference>
<dbReference type="InterPro" id="IPR053943">
    <property type="entry name" value="RlmKL-like_Mtase_CS"/>
</dbReference>
<dbReference type="InterPro" id="IPR004114">
    <property type="entry name" value="THUMP_dom"/>
</dbReference>
<dbReference type="GO" id="GO:0070043">
    <property type="term" value="F:rRNA (guanine-N7-)-methyltransferase activity"/>
    <property type="evidence" value="ECO:0007669"/>
    <property type="project" value="TreeGrafter"/>
</dbReference>
<evidence type="ECO:0000256" key="2">
    <source>
        <dbReference type="ARBA" id="ARBA00022679"/>
    </source>
</evidence>
<dbReference type="Pfam" id="PF22020">
    <property type="entry name" value="RlmL_1st"/>
    <property type="match status" value="1"/>
</dbReference>
<dbReference type="SUPFAM" id="SSF53335">
    <property type="entry name" value="S-adenosyl-L-methionine-dependent methyltransferases"/>
    <property type="match status" value="1"/>
</dbReference>
<dbReference type="RefSeq" id="WP_013638977.1">
    <property type="nucleotide sequence ID" value="NC_015185.1"/>
</dbReference>
<sequence>MSGNFKRSIKLFAVSQPGIEEITAKELEGLGIKGTVVPGGVEFEGDLEVLYKTNLCLRTASRILLRLCTFRAKHFAELVRKAKKCPWNDFITPDLPLKIRATSKKSKLYHSKAIEERIWRAITEAVGFKPQKARLEDEGTSVIVRFENDICTISINSSGAMLHKRGYRVKETQAPLRETLAAAMVLVSGWRGETPLIDPFCGSGTIPIEAAMIAANVPPGINRDFAFMRWKNFDEELWKSIKKEAISKIKEVKVPIIGYDIDPDAIEAARKNAEATRVSEFIRFENLSFPEVSFDAVTIVTNPPYGVRLPIKNVREIYRRLGDWIERRFKDYRVLFLSPNKKLAELTGLNSKLITFFSNGGITVGLYRAER</sequence>
<dbReference type="Gene3D" id="3.40.50.150">
    <property type="entry name" value="Vaccinia Virus protein VP39"/>
    <property type="match status" value="1"/>
</dbReference>
<dbReference type="CDD" id="cd02440">
    <property type="entry name" value="AdoMet_MTases"/>
    <property type="match status" value="1"/>
</dbReference>
<dbReference type="InterPro" id="IPR002052">
    <property type="entry name" value="DNA_methylase_N6_adenine_CS"/>
</dbReference>
<dbReference type="PROSITE" id="PS01261">
    <property type="entry name" value="UPF0020"/>
    <property type="match status" value="1"/>
</dbReference>
<dbReference type="KEGG" id="dte:Dester_1397"/>
<keyword evidence="2 6" id="KW-0808">Transferase</keyword>
<dbReference type="InterPro" id="IPR054170">
    <property type="entry name" value="RlmL_1st"/>
</dbReference>
<dbReference type="InParanoid" id="F0S1M5"/>
<evidence type="ECO:0000256" key="1">
    <source>
        <dbReference type="ARBA" id="ARBA00022603"/>
    </source>
</evidence>
<dbReference type="PANTHER" id="PTHR47313:SF1">
    <property type="entry name" value="RIBOSOMAL RNA LARGE SUBUNIT METHYLTRANSFERASE K_L"/>
    <property type="match status" value="1"/>
</dbReference>
<evidence type="ECO:0000259" key="3">
    <source>
        <dbReference type="Pfam" id="PF01170"/>
    </source>
</evidence>
<gene>
    <name evidence="6" type="ordered locus">Dester_1397</name>
</gene>
<dbReference type="eggNOG" id="COG0116">
    <property type="taxonomic scope" value="Bacteria"/>
</dbReference>
<dbReference type="Proteomes" id="UP000007102">
    <property type="component" value="Chromosome"/>
</dbReference>
<feature type="domain" description="THUMP" evidence="4">
    <location>
        <begin position="73"/>
        <end position="155"/>
    </location>
</feature>
<name>F0S1M5_DESTD</name>
<dbReference type="EMBL" id="CP002543">
    <property type="protein sequence ID" value="ADY74028.1"/>
    <property type="molecule type" value="Genomic_DNA"/>
</dbReference>
<dbReference type="Gene3D" id="3.30.2130.30">
    <property type="match status" value="1"/>
</dbReference>
<evidence type="ECO:0000259" key="4">
    <source>
        <dbReference type="Pfam" id="PF02926"/>
    </source>
</evidence>
<protein>
    <submittedName>
        <fullName evidence="6">rRNA (Guanine-N(2)-)-methyltransferase</fullName>
        <ecNumber evidence="6">2.1.1.171</ecNumber>
    </submittedName>
</protein>
<dbReference type="AlphaFoldDB" id="F0S1M5"/>
<dbReference type="InterPro" id="IPR000241">
    <property type="entry name" value="RlmKL-like_Mtase"/>
</dbReference>
<feature type="domain" description="Ribosomal RNA large subunit methyltransferase K/L-like methyltransferase" evidence="3">
    <location>
        <begin position="165"/>
        <end position="349"/>
    </location>
</feature>
<evidence type="ECO:0000313" key="7">
    <source>
        <dbReference type="Proteomes" id="UP000007102"/>
    </source>
</evidence>
<evidence type="ECO:0000313" key="6">
    <source>
        <dbReference type="EMBL" id="ADY74028.1"/>
    </source>
</evidence>
<dbReference type="CDD" id="cd11715">
    <property type="entry name" value="THUMP_AdoMetMT"/>
    <property type="match status" value="1"/>
</dbReference>
<dbReference type="PANTHER" id="PTHR47313">
    <property type="entry name" value="RIBOSOMAL RNA LARGE SUBUNIT METHYLTRANSFERASE K/L"/>
    <property type="match status" value="1"/>
</dbReference>
<proteinExistence type="predicted"/>
<dbReference type="Pfam" id="PF01170">
    <property type="entry name" value="UPF0020"/>
    <property type="match status" value="1"/>
</dbReference>
<dbReference type="GO" id="GO:0052913">
    <property type="term" value="F:16S rRNA (guanine(966)-N(2))-methyltransferase activity"/>
    <property type="evidence" value="ECO:0007669"/>
    <property type="project" value="UniProtKB-EC"/>
</dbReference>
<dbReference type="HOGENOM" id="CLU_032119_3_0_0"/>
<feature type="domain" description="RlmL ferredoxin-like" evidence="5">
    <location>
        <begin position="10"/>
        <end position="64"/>
    </location>
</feature>